<evidence type="ECO:0000313" key="2">
    <source>
        <dbReference type="Proteomes" id="UP000192393"/>
    </source>
</evidence>
<name>A0A1W2C7R8_9FLAO</name>
<proteinExistence type="predicted"/>
<accession>A0A1W2C7R8</accession>
<dbReference type="STRING" id="1434700.SAMN06296427_10910"/>
<evidence type="ECO:0000313" key="1">
    <source>
        <dbReference type="EMBL" id="SMC81054.1"/>
    </source>
</evidence>
<organism evidence="1 2">
    <name type="scientific">Moheibacter sediminis</name>
    <dbReference type="NCBI Taxonomy" id="1434700"/>
    <lineage>
        <taxon>Bacteria</taxon>
        <taxon>Pseudomonadati</taxon>
        <taxon>Bacteroidota</taxon>
        <taxon>Flavobacteriia</taxon>
        <taxon>Flavobacteriales</taxon>
        <taxon>Weeksellaceae</taxon>
        <taxon>Moheibacter</taxon>
    </lineage>
</organism>
<keyword evidence="2" id="KW-1185">Reference proteome</keyword>
<dbReference type="AlphaFoldDB" id="A0A1W2C7R8"/>
<sequence length="134" mass="16029">MLFISLKAQDASNHDDFIYITLKEEINNYQKKSEEINVVLIDAPILLDGNNNFYERKQYIENVKINYTNLKKLNKGKSALLVYPIRVENNNLYIIIETIIVNKKRIEVTRKNTYYFYYNCGEKKYKLDNKIDFQ</sequence>
<gene>
    <name evidence="1" type="ORF">SAMN06296427_10910</name>
</gene>
<reference evidence="1 2" key="1">
    <citation type="submission" date="2017-04" db="EMBL/GenBank/DDBJ databases">
        <authorList>
            <person name="Afonso C.L."/>
            <person name="Miller P.J."/>
            <person name="Scott M.A."/>
            <person name="Spackman E."/>
            <person name="Goraichik I."/>
            <person name="Dimitrov K.M."/>
            <person name="Suarez D.L."/>
            <person name="Swayne D.E."/>
        </authorList>
    </citation>
    <scope>NUCLEOTIDE SEQUENCE [LARGE SCALE GENOMIC DNA]</scope>
    <source>
        <strain evidence="1 2">CGMCC 1.12708</strain>
    </source>
</reference>
<dbReference type="EMBL" id="FWXS01000009">
    <property type="protein sequence ID" value="SMC81054.1"/>
    <property type="molecule type" value="Genomic_DNA"/>
</dbReference>
<dbReference type="Proteomes" id="UP000192393">
    <property type="component" value="Unassembled WGS sequence"/>
</dbReference>
<protein>
    <submittedName>
        <fullName evidence="1">Uncharacterized protein</fullName>
    </submittedName>
</protein>